<keyword evidence="1" id="KW-0812">Transmembrane</keyword>
<keyword evidence="1" id="KW-0472">Membrane</keyword>
<dbReference type="EMBL" id="LJAM02000388">
    <property type="protein sequence ID" value="RAP70301.1"/>
    <property type="molecule type" value="Genomic_DNA"/>
</dbReference>
<comment type="caution">
    <text evidence="2">The sequence shown here is derived from an EMBL/GenBank/DDBJ whole genome shotgun (WGS) entry which is preliminary data.</text>
</comment>
<evidence type="ECO:0000313" key="2">
    <source>
        <dbReference type="EMBL" id="OFC60904.1"/>
    </source>
</evidence>
<evidence type="ECO:0000256" key="1">
    <source>
        <dbReference type="SAM" id="Phobius"/>
    </source>
</evidence>
<keyword evidence="5" id="KW-1185">Reference proteome</keyword>
<evidence type="ECO:0000313" key="5">
    <source>
        <dbReference type="Proteomes" id="UP000244334"/>
    </source>
</evidence>
<accession>A0A1E7YWS1</accession>
<reference evidence="2 4" key="1">
    <citation type="submission" date="2016-07" db="EMBL/GenBank/DDBJ databases">
        <authorList>
            <person name="Yuval B."/>
        </authorList>
    </citation>
    <scope>NUCLEOTIDE SEQUENCE [LARGE SCALE GENOMIC DNA]</scope>
    <source>
        <strain evidence="2 4">IL</strain>
    </source>
</reference>
<feature type="transmembrane region" description="Helical" evidence="1">
    <location>
        <begin position="67"/>
        <end position="88"/>
    </location>
</feature>
<evidence type="ECO:0008006" key="6">
    <source>
        <dbReference type="Google" id="ProtNLM"/>
    </source>
</evidence>
<organism evidence="2 4">
    <name type="scientific">Candidatus Erwinia dacicola</name>
    <dbReference type="NCBI Taxonomy" id="252393"/>
    <lineage>
        <taxon>Bacteria</taxon>
        <taxon>Pseudomonadati</taxon>
        <taxon>Pseudomonadota</taxon>
        <taxon>Gammaproteobacteria</taxon>
        <taxon>Enterobacterales</taxon>
        <taxon>Erwiniaceae</taxon>
        <taxon>Erwinia</taxon>
    </lineage>
</organism>
<gene>
    <name evidence="3" type="ORF">ACZ87_02895</name>
    <name evidence="2" type="ORF">BBW68_13985</name>
</gene>
<proteinExistence type="predicted"/>
<evidence type="ECO:0000313" key="3">
    <source>
        <dbReference type="EMBL" id="RAP70301.1"/>
    </source>
</evidence>
<evidence type="ECO:0000313" key="4">
    <source>
        <dbReference type="Proteomes" id="UP000243534"/>
    </source>
</evidence>
<dbReference type="Proteomes" id="UP000244334">
    <property type="component" value="Unassembled WGS sequence"/>
</dbReference>
<protein>
    <recommendedName>
        <fullName evidence="6">DUF1640 domain-containing protein</fullName>
    </recommendedName>
</protein>
<dbReference type="Proteomes" id="UP000243534">
    <property type="component" value="Unassembled WGS sequence"/>
</dbReference>
<dbReference type="AlphaFoldDB" id="A0A1E7YWS1"/>
<name>A0A1E7YWS1_9GAMM</name>
<keyword evidence="1" id="KW-1133">Transmembrane helix</keyword>
<dbReference type="EMBL" id="MAYS01000480">
    <property type="protein sequence ID" value="OFC60904.1"/>
    <property type="molecule type" value="Genomic_DNA"/>
</dbReference>
<sequence>MSNISYDAAAFLQQAFSQEQVEAIVNFQKSVNAQLATSAELQQVKAELKADLKTEISQFEVRLNQRLNTTIFAAVGVIATLITVLKLFA</sequence>
<dbReference type="RefSeq" id="WP_070135628.1">
    <property type="nucleotide sequence ID" value="NZ_LJAM02000388.1"/>
</dbReference>
<reference evidence="3 5" key="2">
    <citation type="submission" date="2018-04" db="EMBL/GenBank/DDBJ databases">
        <title>Genomes of the Obligate Erwinia dacicola and Facultative Enterobacter sp. OLF Endosymbionts of the Olive Fruit fly, Bactrocera oleae.</title>
        <authorList>
            <person name="Estes A.M."/>
            <person name="Hearn D.J."/>
            <person name="Agarwal S."/>
            <person name="Pierson E.A."/>
            <person name="Dunning-Hotopp J.C."/>
        </authorList>
    </citation>
    <scope>NUCLEOTIDE SEQUENCE [LARGE SCALE GENOMIC DNA]</scope>
    <source>
        <strain evidence="3 5">Oroville</strain>
    </source>
</reference>